<name>A0ABV0L9A9_9PSEU</name>
<sequence>MTAFPPLPVLGDLTEPEQQLVEAARQGRSLVSDGEIRAEVLRELLLGRRGPLDPRGVRVEGVRVTGELDLSAAEAVTGLGLVDCTVTGPFVARHATLPWLDLSGSELGTVDLAGARITAFADFLGAELTGGSGTALDAEGLVTDDLRLSRTRITGAVCLLDARVTGRVLLTGAEITSADGPAIDLDHLEAGVFDAVDLRARGTGPLGAVRATGAHVSHEAGFDNAELTNESGPALFADRLVAGENLSLVAVKATGAVRLPGARVGGQVLLAEAVLTTESGRALDADGLQCVDLHMKGLTATAVGADAAISLTGARIGGQVSWAGAVVVNSGGRGLIADGMRVEDSITAAGLKVRGSGKGGALSLIGAHVGESCYLGDAELANDTGAAFGGDRLRVGGNLQLRRATASGAVRLLSARIEGELYLEGARVTNDGGEAIQADRLRVGRSMALTDAHVTGAGDAGALRMLNAEVAGQLRLGRAEVTNASGPGFVADDLRVGTYLTLGGLKATCSSEIGALRLGAARIDGTATFDDAVVTNDRGPALFADRCVVRDSLRLNGLQAASAGEDPTIRLLGARVGGQLDFSGAELTHSGQWLVSLQDAAVDGPVFLPAEIVGPDEQLDLDGFRFGALGDVTWQEWLDLVRFHTPEYRPGPYQQLAAAERSAGHDGNVRRILIAQQRDRQRRAPDAIGGWLARRFHGLWGVFAAYGYRARRTAAALLLALVAAGGLGLWAGHVGEGGHRAAERVTDFTAATGTPCTTVELVGVGLDRGLPLSPGVRGRCDLNTGTRAGQLFTVAIWLVQAAVWALATLALVGYTGLVRKTG</sequence>
<protein>
    <recommendedName>
        <fullName evidence="4">Membrane-associated oxidoreductase</fullName>
    </recommendedName>
</protein>
<evidence type="ECO:0000313" key="2">
    <source>
        <dbReference type="EMBL" id="MEQ0557932.1"/>
    </source>
</evidence>
<evidence type="ECO:0000256" key="1">
    <source>
        <dbReference type="SAM" id="Phobius"/>
    </source>
</evidence>
<feature type="transmembrane region" description="Helical" evidence="1">
    <location>
        <begin position="794"/>
        <end position="817"/>
    </location>
</feature>
<evidence type="ECO:0000313" key="3">
    <source>
        <dbReference type="Proteomes" id="UP001440984"/>
    </source>
</evidence>
<keyword evidence="3" id="KW-1185">Reference proteome</keyword>
<dbReference type="EMBL" id="JBDZYD010000001">
    <property type="protein sequence ID" value="MEQ0557932.1"/>
    <property type="molecule type" value="Genomic_DNA"/>
</dbReference>
<reference evidence="2 3" key="1">
    <citation type="submission" date="2024-05" db="EMBL/GenBank/DDBJ databases">
        <authorList>
            <person name="Zhao H."/>
            <person name="Xu Y."/>
            <person name="Lin S."/>
            <person name="Spain J.C."/>
            <person name="Zhou N.-Y."/>
        </authorList>
    </citation>
    <scope>NUCLEOTIDE SEQUENCE [LARGE SCALE GENOMIC DNA]</scope>
    <source>
        <strain evidence="2 3">NEAU-NG30</strain>
    </source>
</reference>
<gene>
    <name evidence="2" type="ORF">ABJI51_02530</name>
</gene>
<organism evidence="2 3">
    <name type="scientific">Amycolatopsis melonis</name>
    <dbReference type="NCBI Taxonomy" id="3156488"/>
    <lineage>
        <taxon>Bacteria</taxon>
        <taxon>Bacillati</taxon>
        <taxon>Actinomycetota</taxon>
        <taxon>Actinomycetes</taxon>
        <taxon>Pseudonocardiales</taxon>
        <taxon>Pseudonocardiaceae</taxon>
        <taxon>Amycolatopsis</taxon>
    </lineage>
</organism>
<accession>A0ABV0L9A9</accession>
<dbReference type="Proteomes" id="UP001440984">
    <property type="component" value="Unassembled WGS sequence"/>
</dbReference>
<feature type="transmembrane region" description="Helical" evidence="1">
    <location>
        <begin position="715"/>
        <end position="733"/>
    </location>
</feature>
<dbReference type="RefSeq" id="WP_348947262.1">
    <property type="nucleotide sequence ID" value="NZ_JBDZYD010000001.1"/>
</dbReference>
<comment type="caution">
    <text evidence="2">The sequence shown here is derived from an EMBL/GenBank/DDBJ whole genome shotgun (WGS) entry which is preliminary data.</text>
</comment>
<keyword evidence="1" id="KW-0472">Membrane</keyword>
<keyword evidence="1" id="KW-0812">Transmembrane</keyword>
<keyword evidence="1" id="KW-1133">Transmembrane helix</keyword>
<proteinExistence type="predicted"/>
<evidence type="ECO:0008006" key="4">
    <source>
        <dbReference type="Google" id="ProtNLM"/>
    </source>
</evidence>